<dbReference type="InterPro" id="IPR029058">
    <property type="entry name" value="AB_hydrolase_fold"/>
</dbReference>
<dbReference type="Gene3D" id="3.40.50.1820">
    <property type="entry name" value="alpha/beta hydrolase"/>
    <property type="match status" value="1"/>
</dbReference>
<dbReference type="PANTHER" id="PTHR43433:SF1">
    <property type="entry name" value="BLL5160 PROTEIN"/>
    <property type="match status" value="1"/>
</dbReference>
<evidence type="ECO:0000313" key="3">
    <source>
        <dbReference type="Proteomes" id="UP000248039"/>
    </source>
</evidence>
<dbReference type="RefSeq" id="WP_110668685.1">
    <property type="nucleotide sequence ID" value="NZ_PYBW01000038.1"/>
</dbReference>
<comment type="caution">
    <text evidence="2">The sequence shown here is derived from an EMBL/GenBank/DDBJ whole genome shotgun (WGS) entry which is preliminary data.</text>
</comment>
<evidence type="ECO:0000313" key="2">
    <source>
        <dbReference type="EMBL" id="PYC80886.1"/>
    </source>
</evidence>
<dbReference type="PANTHER" id="PTHR43433">
    <property type="entry name" value="HYDROLASE, ALPHA/BETA FOLD FAMILY PROTEIN"/>
    <property type="match status" value="1"/>
</dbReference>
<dbReference type="OrthoDB" id="5422338at2"/>
<dbReference type="SUPFAM" id="SSF53474">
    <property type="entry name" value="alpha/beta-Hydrolases"/>
    <property type="match status" value="1"/>
</dbReference>
<dbReference type="EMBL" id="PYBW01000038">
    <property type="protein sequence ID" value="PYC80886.1"/>
    <property type="molecule type" value="Genomic_DNA"/>
</dbReference>
<keyword evidence="3" id="KW-1185">Reference proteome</keyword>
<dbReference type="Proteomes" id="UP000248039">
    <property type="component" value="Unassembled WGS sequence"/>
</dbReference>
<evidence type="ECO:0000259" key="1">
    <source>
        <dbReference type="Pfam" id="PF12697"/>
    </source>
</evidence>
<keyword evidence="2" id="KW-0378">Hydrolase</keyword>
<dbReference type="InterPro" id="IPR000073">
    <property type="entry name" value="AB_hydrolase_1"/>
</dbReference>
<accession>A0A2V4NBN2</accession>
<gene>
    <name evidence="2" type="ORF">C7C46_12145</name>
</gene>
<name>A0A2V4NBN2_9ACTN</name>
<dbReference type="InterPro" id="IPR050471">
    <property type="entry name" value="AB_hydrolase"/>
</dbReference>
<organism evidence="2 3">
    <name type="scientific">Streptomyces tateyamensis</name>
    <dbReference type="NCBI Taxonomy" id="565073"/>
    <lineage>
        <taxon>Bacteria</taxon>
        <taxon>Bacillati</taxon>
        <taxon>Actinomycetota</taxon>
        <taxon>Actinomycetes</taxon>
        <taxon>Kitasatosporales</taxon>
        <taxon>Streptomycetaceae</taxon>
        <taxon>Streptomyces</taxon>
    </lineage>
</organism>
<sequence length="300" mass="32222">MTEPFFQRNRLRSKDGTWLNTKCYPGDPGAPKVVLAHGWTCNTDFWLPVVERLVPEHCVITYDQRGHGRSDVPVHRGRYATAALADDLEAVVAGLLQDGEQAVLVGHSMGGMTIMAAGGRSQIARRTAAVLLCSTGPADLVAQARVAPPKLPQGVRDFLTRRILKSRLPLGPITPAGRAVLKSTVMGRQATREQVQACAEIVHACPTAARAHWGRVLCELDVRAGLTMLEAPASIVVGTADKLTPPPHAHAIRRALRNCAGLTELPGVGHMAPLEDPDAVAAEIRRLVTSYLTTERTEAA</sequence>
<reference evidence="2 3" key="1">
    <citation type="submission" date="2018-03" db="EMBL/GenBank/DDBJ databases">
        <title>Bioinformatic expansion and discovery of thiopeptide antibiotics.</title>
        <authorList>
            <person name="Schwalen C.J."/>
            <person name="Hudson G.A."/>
            <person name="Mitchell D.A."/>
        </authorList>
    </citation>
    <scope>NUCLEOTIDE SEQUENCE [LARGE SCALE GENOMIC DNA]</scope>
    <source>
        <strain evidence="2 3">ATCC 21389</strain>
    </source>
</reference>
<feature type="domain" description="AB hydrolase-1" evidence="1">
    <location>
        <begin position="33"/>
        <end position="282"/>
    </location>
</feature>
<dbReference type="GO" id="GO:0016787">
    <property type="term" value="F:hydrolase activity"/>
    <property type="evidence" value="ECO:0007669"/>
    <property type="project" value="UniProtKB-KW"/>
</dbReference>
<proteinExistence type="predicted"/>
<protein>
    <submittedName>
        <fullName evidence="2">Alpha/beta hydrolase</fullName>
    </submittedName>
</protein>
<dbReference type="AlphaFoldDB" id="A0A2V4NBN2"/>
<dbReference type="Pfam" id="PF12697">
    <property type="entry name" value="Abhydrolase_6"/>
    <property type="match status" value="1"/>
</dbReference>
<dbReference type="PRINTS" id="PR00111">
    <property type="entry name" value="ABHYDROLASE"/>
</dbReference>